<dbReference type="EMBL" id="CP042469">
    <property type="protein sequence ID" value="QOX64982.1"/>
    <property type="molecule type" value="Genomic_DNA"/>
</dbReference>
<name>A0ACD1AEK2_9FIRM</name>
<gene>
    <name evidence="1" type="ORF">FRZ06_17335</name>
</gene>
<organism evidence="1 2">
    <name type="scientific">Anoxybacterium hadale</name>
    <dbReference type="NCBI Taxonomy" id="3408580"/>
    <lineage>
        <taxon>Bacteria</taxon>
        <taxon>Bacillati</taxon>
        <taxon>Bacillota</taxon>
        <taxon>Clostridia</taxon>
        <taxon>Peptostreptococcales</taxon>
        <taxon>Anaerovoracaceae</taxon>
        <taxon>Anoxybacterium</taxon>
    </lineage>
</organism>
<keyword evidence="2" id="KW-1185">Reference proteome</keyword>
<reference evidence="1" key="1">
    <citation type="submission" date="2019-08" db="EMBL/GenBank/DDBJ databases">
        <title>Genome sequence of Clostridiales bacterium MT110.</title>
        <authorList>
            <person name="Cao J."/>
        </authorList>
    </citation>
    <scope>NUCLEOTIDE SEQUENCE</scope>
    <source>
        <strain evidence="1">MT110</strain>
    </source>
</reference>
<evidence type="ECO:0000313" key="2">
    <source>
        <dbReference type="Proteomes" id="UP000594014"/>
    </source>
</evidence>
<dbReference type="Proteomes" id="UP000594014">
    <property type="component" value="Chromosome"/>
</dbReference>
<proteinExistence type="predicted"/>
<sequence length="391" mass="41941">MILQGRFLRMLPIALLLFVGCAFSACVDNGSKSAETPGSGAQDQPESGEGTEETPSNAGRAQTILAGMTLEEKVGQMFFVRCRKDTAVADIAQFHPAGFILFGSDIKGQTKESLTAVIQSYQSASSIGLFIGVDEEGGSIVRVSKYREFRESPFPSPQELYSKGGFDLITSDTKEKSALLKGLGFNVNLAPVCDVSDNPSDYIYDRTFGTSAAETAQYVKTVVTAMNESEIGAVLKHFPGYGSNLDTHKGIAVDNSSYESFLTRNFLPFQSGIQAGAESVMVSHTIVTSMDESLPASLSPNVNKILRQQLNFTGVIMTDDLSMKAIEDSIGVEEAAELAVAAGNNLLISTHFDVQIPAVLSAVKEGRIPAKTIDDSVLKILEWKLHLGIIS</sequence>
<protein>
    <submittedName>
        <fullName evidence="1">Beta-hexosaminidase</fullName>
    </submittedName>
</protein>
<accession>A0ACD1AEK2</accession>
<evidence type="ECO:0000313" key="1">
    <source>
        <dbReference type="EMBL" id="QOX64982.1"/>
    </source>
</evidence>